<dbReference type="RefSeq" id="WP_182163939.1">
    <property type="nucleotide sequence ID" value="NZ_JACFXV010000044.1"/>
</dbReference>
<dbReference type="Pfam" id="PF07475">
    <property type="entry name" value="Hpr_kinase_C"/>
    <property type="match status" value="1"/>
</dbReference>
<accession>A0A839AC13</accession>
<dbReference type="AlphaFoldDB" id="A0A839AC13"/>
<dbReference type="GO" id="GO:0006109">
    <property type="term" value="P:regulation of carbohydrate metabolic process"/>
    <property type="evidence" value="ECO:0007669"/>
    <property type="project" value="InterPro"/>
</dbReference>
<evidence type="ECO:0000259" key="1">
    <source>
        <dbReference type="Pfam" id="PF07475"/>
    </source>
</evidence>
<keyword evidence="2" id="KW-0808">Transferase</keyword>
<evidence type="ECO:0000313" key="2">
    <source>
        <dbReference type="EMBL" id="MBA5776981.1"/>
    </source>
</evidence>
<organism evidence="2 3">
    <name type="scientific">Stappia albiluteola</name>
    <dbReference type="NCBI Taxonomy" id="2758565"/>
    <lineage>
        <taxon>Bacteria</taxon>
        <taxon>Pseudomonadati</taxon>
        <taxon>Pseudomonadota</taxon>
        <taxon>Alphaproteobacteria</taxon>
        <taxon>Hyphomicrobiales</taxon>
        <taxon>Stappiaceae</taxon>
        <taxon>Stappia</taxon>
    </lineage>
</organism>
<dbReference type="GO" id="GO:0000155">
    <property type="term" value="F:phosphorelay sensor kinase activity"/>
    <property type="evidence" value="ECO:0007669"/>
    <property type="project" value="InterPro"/>
</dbReference>
<keyword evidence="2" id="KW-0723">Serine/threonine-protein kinase</keyword>
<dbReference type="InterPro" id="IPR011104">
    <property type="entry name" value="Hpr_kin/Pase_C"/>
</dbReference>
<dbReference type="GO" id="GO:0004674">
    <property type="term" value="F:protein serine/threonine kinase activity"/>
    <property type="evidence" value="ECO:0007669"/>
    <property type="project" value="UniProtKB-KW"/>
</dbReference>
<keyword evidence="2" id="KW-0418">Kinase</keyword>
<reference evidence="2 3" key="1">
    <citation type="submission" date="2020-07" db="EMBL/GenBank/DDBJ databases">
        <title>Stappia sp., F7233, whole genome shotgun sequencing project.</title>
        <authorList>
            <person name="Jiang S."/>
            <person name="Liu Z.W."/>
            <person name="Du Z.J."/>
        </authorList>
    </citation>
    <scope>NUCLEOTIDE SEQUENCE [LARGE SCALE GENOMIC DNA]</scope>
    <source>
        <strain evidence="2 3">F7233</strain>
    </source>
</reference>
<dbReference type="Gene3D" id="3.40.50.300">
    <property type="entry name" value="P-loop containing nucleotide triphosphate hydrolases"/>
    <property type="match status" value="1"/>
</dbReference>
<protein>
    <submittedName>
        <fullName evidence="2">Serine/threonine protein kinase</fullName>
    </submittedName>
</protein>
<dbReference type="EMBL" id="JACFXV010000044">
    <property type="protein sequence ID" value="MBA5776981.1"/>
    <property type="molecule type" value="Genomic_DNA"/>
</dbReference>
<keyword evidence="3" id="KW-1185">Reference proteome</keyword>
<dbReference type="InterPro" id="IPR027417">
    <property type="entry name" value="P-loop_NTPase"/>
</dbReference>
<comment type="caution">
    <text evidence="2">The sequence shown here is derived from an EMBL/GenBank/DDBJ whole genome shotgun (WGS) entry which is preliminary data.</text>
</comment>
<dbReference type="GO" id="GO:0005524">
    <property type="term" value="F:ATP binding"/>
    <property type="evidence" value="ECO:0007669"/>
    <property type="project" value="InterPro"/>
</dbReference>
<dbReference type="SUPFAM" id="SSF53795">
    <property type="entry name" value="PEP carboxykinase-like"/>
    <property type="match status" value="1"/>
</dbReference>
<evidence type="ECO:0000313" key="3">
    <source>
        <dbReference type="Proteomes" id="UP000541109"/>
    </source>
</evidence>
<sequence length="154" mass="15929">MTAGTLHASCVVIAGSGILIRGASGSGKSSLGEELVARAKAQGHFAAYVADDRVIAGKSHGRLIAEAPSPLAGLWERRGAGIVRVQGEARAVLRLVIDILPIAEIERLPEEDVPIAEISGIGLPLIRVPMGEISLAATRALSRVFEDTHAVIGG</sequence>
<gene>
    <name evidence="2" type="ORF">H2509_07530</name>
</gene>
<proteinExistence type="predicted"/>
<dbReference type="Proteomes" id="UP000541109">
    <property type="component" value="Unassembled WGS sequence"/>
</dbReference>
<feature type="domain" description="HPr kinase/phosphorylase C-terminal" evidence="1">
    <location>
        <begin position="5"/>
        <end position="130"/>
    </location>
</feature>
<name>A0A839AC13_9HYPH</name>